<dbReference type="HAMAP" id="MF_00272">
    <property type="entry name" value="GcvH"/>
    <property type="match status" value="1"/>
</dbReference>
<dbReference type="GO" id="GO:0009249">
    <property type="term" value="P:protein lipoylation"/>
    <property type="evidence" value="ECO:0007669"/>
    <property type="project" value="TreeGrafter"/>
</dbReference>
<dbReference type="GO" id="GO:0005960">
    <property type="term" value="C:glycine cleavage complex"/>
    <property type="evidence" value="ECO:0007669"/>
    <property type="project" value="UniProtKB-UniRule"/>
</dbReference>
<comment type="cofactor">
    <cofactor evidence="5">
        <name>(R)-lipoate</name>
        <dbReference type="ChEBI" id="CHEBI:83088"/>
    </cofactor>
    <text evidence="5">Binds 1 lipoyl cofactor covalently.</text>
</comment>
<accession>A0A9P6WZB0</accession>
<dbReference type="GO" id="GO:0005739">
    <property type="term" value="C:mitochondrion"/>
    <property type="evidence" value="ECO:0007669"/>
    <property type="project" value="UniProtKB-SubCell"/>
</dbReference>
<sequence length="155" mass="17268">MSLRILSTRLIRPCLLSTPNLWIAHRGYAIKRFTKEHDWISVEDGVGTLGITDYAQKQLGEIVYVEIPDVGNAFTRGEPFGSVESVKSVSEVYAPVSGEVVAVNQLVSDEPEVVNQSAEEDGWLAKIQLKDPKELDALLDEAAYKAYYESLEDEH</sequence>
<evidence type="ECO:0000256" key="1">
    <source>
        <dbReference type="ARBA" id="ARBA00009249"/>
    </source>
</evidence>
<evidence type="ECO:0000259" key="6">
    <source>
        <dbReference type="PROSITE" id="PS50968"/>
    </source>
</evidence>
<comment type="subunit">
    <text evidence="5">The glycine cleavage system is composed of four proteins: P, T, L and H.</text>
</comment>
<dbReference type="NCBIfam" id="NF002270">
    <property type="entry name" value="PRK01202.1"/>
    <property type="match status" value="1"/>
</dbReference>
<dbReference type="Gene3D" id="2.40.50.100">
    <property type="match status" value="1"/>
</dbReference>
<keyword evidence="2 4" id="KW-0450">Lipoyl</keyword>
<dbReference type="InterPro" id="IPR000089">
    <property type="entry name" value="Biotin_lipoyl"/>
</dbReference>
<dbReference type="PANTHER" id="PTHR11715">
    <property type="entry name" value="GLYCINE CLEAVAGE SYSTEM H PROTEIN"/>
    <property type="match status" value="1"/>
</dbReference>
<dbReference type="Proteomes" id="UP000716291">
    <property type="component" value="Unassembled WGS sequence"/>
</dbReference>
<feature type="domain" description="Lipoyl-binding" evidence="6">
    <location>
        <begin position="46"/>
        <end position="128"/>
    </location>
</feature>
<comment type="caution">
    <text evidence="7">The sequence shown here is derived from an EMBL/GenBank/DDBJ whole genome shotgun (WGS) entry which is preliminary data.</text>
</comment>
<dbReference type="GO" id="GO:0019464">
    <property type="term" value="P:glycine decarboxylation via glycine cleavage system"/>
    <property type="evidence" value="ECO:0007669"/>
    <property type="project" value="UniProtKB-UniRule"/>
</dbReference>
<keyword evidence="3 5" id="KW-0809">Transit peptide</keyword>
<dbReference type="InterPro" id="IPR011053">
    <property type="entry name" value="Single_hybrid_motif"/>
</dbReference>
<dbReference type="NCBIfam" id="TIGR00527">
    <property type="entry name" value="gcvH"/>
    <property type="match status" value="1"/>
</dbReference>
<dbReference type="InterPro" id="IPR003016">
    <property type="entry name" value="2-oxoA_DH_lipoyl-BS"/>
</dbReference>
<evidence type="ECO:0000313" key="7">
    <source>
        <dbReference type="EMBL" id="KAG1301957.1"/>
    </source>
</evidence>
<evidence type="ECO:0000256" key="4">
    <source>
        <dbReference type="PIRSR" id="PIRSR617453-50"/>
    </source>
</evidence>
<dbReference type="PROSITE" id="PS00189">
    <property type="entry name" value="LIPOYL"/>
    <property type="match status" value="1"/>
</dbReference>
<reference evidence="7" key="1">
    <citation type="journal article" date="2020" name="Microb. Genom.">
        <title>Genetic diversity of clinical and environmental Mucorales isolates obtained from an investigation of mucormycosis cases among solid organ transplant recipients.</title>
        <authorList>
            <person name="Nguyen M.H."/>
            <person name="Kaul D."/>
            <person name="Muto C."/>
            <person name="Cheng S.J."/>
            <person name="Richter R.A."/>
            <person name="Bruno V.M."/>
            <person name="Liu G."/>
            <person name="Beyhan S."/>
            <person name="Sundermann A.J."/>
            <person name="Mounaud S."/>
            <person name="Pasculle A.W."/>
            <person name="Nierman W.C."/>
            <person name="Driscoll E."/>
            <person name="Cumbie R."/>
            <person name="Clancy C.J."/>
            <person name="Dupont C.L."/>
        </authorList>
    </citation>
    <scope>NUCLEOTIDE SEQUENCE</scope>
    <source>
        <strain evidence="7">GL11</strain>
    </source>
</reference>
<dbReference type="PANTHER" id="PTHR11715:SF3">
    <property type="entry name" value="GLYCINE CLEAVAGE SYSTEM H PROTEIN-RELATED"/>
    <property type="match status" value="1"/>
</dbReference>
<dbReference type="OrthoDB" id="10264154at2759"/>
<protein>
    <recommendedName>
        <fullName evidence="5">Glycine cleavage system H protein</fullName>
    </recommendedName>
</protein>
<dbReference type="EMBL" id="JAANQT010002719">
    <property type="protein sequence ID" value="KAG1301957.1"/>
    <property type="molecule type" value="Genomic_DNA"/>
</dbReference>
<evidence type="ECO:0000256" key="2">
    <source>
        <dbReference type="ARBA" id="ARBA00022823"/>
    </source>
</evidence>
<dbReference type="AlphaFoldDB" id="A0A9P6WZB0"/>
<evidence type="ECO:0000256" key="5">
    <source>
        <dbReference type="RuleBase" id="RU364055"/>
    </source>
</evidence>
<dbReference type="InterPro" id="IPR017453">
    <property type="entry name" value="GCV_H_sub"/>
</dbReference>
<dbReference type="InterPro" id="IPR033753">
    <property type="entry name" value="GCV_H/Fam206"/>
</dbReference>
<dbReference type="SUPFAM" id="SSF51230">
    <property type="entry name" value="Single hybrid motif"/>
    <property type="match status" value="1"/>
</dbReference>
<comment type="subcellular location">
    <subcellularLocation>
        <location evidence="5">Mitochondrion</location>
    </subcellularLocation>
</comment>
<organism evidence="7 8">
    <name type="scientific">Rhizopus oryzae</name>
    <name type="common">Mucormycosis agent</name>
    <name type="synonym">Rhizopus arrhizus var. delemar</name>
    <dbReference type="NCBI Taxonomy" id="64495"/>
    <lineage>
        <taxon>Eukaryota</taxon>
        <taxon>Fungi</taxon>
        <taxon>Fungi incertae sedis</taxon>
        <taxon>Mucoromycota</taxon>
        <taxon>Mucoromycotina</taxon>
        <taxon>Mucoromycetes</taxon>
        <taxon>Mucorales</taxon>
        <taxon>Mucorineae</taxon>
        <taxon>Rhizopodaceae</taxon>
        <taxon>Rhizopus</taxon>
    </lineage>
</organism>
<dbReference type="InterPro" id="IPR002930">
    <property type="entry name" value="GCV_H"/>
</dbReference>
<comment type="similarity">
    <text evidence="1 5">Belongs to the GcvH family.</text>
</comment>
<keyword evidence="8" id="KW-1185">Reference proteome</keyword>
<gene>
    <name evidence="7" type="ORF">G6F64_011344</name>
</gene>
<dbReference type="CDD" id="cd06848">
    <property type="entry name" value="GCS_H"/>
    <property type="match status" value="1"/>
</dbReference>
<dbReference type="PROSITE" id="PS50968">
    <property type="entry name" value="BIOTINYL_LIPOYL"/>
    <property type="match status" value="1"/>
</dbReference>
<evidence type="ECO:0000313" key="8">
    <source>
        <dbReference type="Proteomes" id="UP000716291"/>
    </source>
</evidence>
<feature type="modified residue" description="N6-lipoyllysine" evidence="4">
    <location>
        <position position="87"/>
    </location>
</feature>
<dbReference type="Pfam" id="PF01597">
    <property type="entry name" value="GCV_H"/>
    <property type="match status" value="1"/>
</dbReference>
<evidence type="ECO:0000256" key="3">
    <source>
        <dbReference type="ARBA" id="ARBA00022946"/>
    </source>
</evidence>
<comment type="function">
    <text evidence="5">The H protein shuttles the methylamine group of glycine from the P protein to the T protein.</text>
</comment>
<proteinExistence type="inferred from homology"/>
<name>A0A9P6WZB0_RHIOR</name>
<keyword evidence="5" id="KW-0496">Mitochondrion</keyword>